<evidence type="ECO:0000256" key="4">
    <source>
        <dbReference type="ARBA" id="ARBA00022692"/>
    </source>
</evidence>
<reference evidence="14" key="1">
    <citation type="submission" date="2021-02" db="EMBL/GenBank/DDBJ databases">
        <authorList>
            <person name="Nowell W R."/>
        </authorList>
    </citation>
    <scope>NUCLEOTIDE SEQUENCE</scope>
    <source>
        <strain evidence="14">Ploen Becks lab</strain>
    </source>
</reference>
<feature type="transmembrane region" description="Helical" evidence="12">
    <location>
        <begin position="321"/>
        <end position="342"/>
    </location>
</feature>
<evidence type="ECO:0000256" key="7">
    <source>
        <dbReference type="ARBA" id="ARBA00022958"/>
    </source>
</evidence>
<dbReference type="Proteomes" id="UP000663879">
    <property type="component" value="Unassembled WGS sequence"/>
</dbReference>
<keyword evidence="4 12" id="KW-0812">Transmembrane</keyword>
<keyword evidence="15" id="KW-1185">Reference proteome</keyword>
<dbReference type="InterPro" id="IPR000210">
    <property type="entry name" value="BTB/POZ_dom"/>
</dbReference>
<feature type="transmembrane region" description="Helical" evidence="12">
    <location>
        <begin position="215"/>
        <end position="237"/>
    </location>
</feature>
<keyword evidence="6" id="KW-0851">Voltage-gated channel</keyword>
<dbReference type="Pfam" id="PF00520">
    <property type="entry name" value="Ion_trans"/>
    <property type="match status" value="1"/>
</dbReference>
<dbReference type="Gene3D" id="1.20.120.350">
    <property type="entry name" value="Voltage-gated potassium channels. Chain C"/>
    <property type="match status" value="1"/>
</dbReference>
<evidence type="ECO:0000313" key="14">
    <source>
        <dbReference type="EMBL" id="CAF0841248.1"/>
    </source>
</evidence>
<evidence type="ECO:0000259" key="13">
    <source>
        <dbReference type="SMART" id="SM00225"/>
    </source>
</evidence>
<dbReference type="GO" id="GO:0005251">
    <property type="term" value="F:delayed rectifier potassium channel activity"/>
    <property type="evidence" value="ECO:0007669"/>
    <property type="project" value="TreeGrafter"/>
</dbReference>
<feature type="transmembrane region" description="Helical" evidence="12">
    <location>
        <begin position="249"/>
        <end position="272"/>
    </location>
</feature>
<feature type="transmembrane region" description="Helical" evidence="12">
    <location>
        <begin position="174"/>
        <end position="195"/>
    </location>
</feature>
<keyword evidence="11" id="KW-0407">Ion channel</keyword>
<dbReference type="InterPro" id="IPR003131">
    <property type="entry name" value="T1-type_BTB"/>
</dbReference>
<gene>
    <name evidence="14" type="ORF">OXX778_LOCUS8467</name>
</gene>
<evidence type="ECO:0000256" key="5">
    <source>
        <dbReference type="ARBA" id="ARBA00022826"/>
    </source>
</evidence>
<evidence type="ECO:0000256" key="11">
    <source>
        <dbReference type="ARBA" id="ARBA00023303"/>
    </source>
</evidence>
<evidence type="ECO:0000256" key="6">
    <source>
        <dbReference type="ARBA" id="ARBA00022882"/>
    </source>
</evidence>
<dbReference type="InterPro" id="IPR005821">
    <property type="entry name" value="Ion_trans_dom"/>
</dbReference>
<evidence type="ECO:0000256" key="8">
    <source>
        <dbReference type="ARBA" id="ARBA00022989"/>
    </source>
</evidence>
<dbReference type="PRINTS" id="PR01491">
    <property type="entry name" value="KVCHANNEL"/>
</dbReference>
<feature type="domain" description="BTB" evidence="13">
    <location>
        <begin position="14"/>
        <end position="124"/>
    </location>
</feature>
<keyword evidence="7" id="KW-0630">Potassium</keyword>
<evidence type="ECO:0000256" key="12">
    <source>
        <dbReference type="SAM" id="Phobius"/>
    </source>
</evidence>
<evidence type="ECO:0000313" key="15">
    <source>
        <dbReference type="Proteomes" id="UP000663879"/>
    </source>
</evidence>
<dbReference type="InterPro" id="IPR003971">
    <property type="entry name" value="K_chnl_volt-dep_Kv5/Kv9"/>
</dbReference>
<dbReference type="PANTHER" id="PTHR11537">
    <property type="entry name" value="VOLTAGE-GATED POTASSIUM CHANNEL"/>
    <property type="match status" value="1"/>
</dbReference>
<accession>A0A813VG52</accession>
<evidence type="ECO:0000256" key="9">
    <source>
        <dbReference type="ARBA" id="ARBA00023065"/>
    </source>
</evidence>
<dbReference type="OrthoDB" id="296522at2759"/>
<sequence>MHSPPIDLEFVRKKKALINVGGIRHEILWKSLQNYPNSRLGKLYLFESSCEEIENLCDDVCIEKNEFFFDRDPNLFLPILNLYRTGKLHFLENTCALAFYDELVYWGIDESLLELCCHLKYDKLKQNIMDQISKQESKNEQAEKVIQNNSFFSKLSHKIWKNIENPQNSKFGKLWSILSIFFIILASLSLILETVPDLQIKNLTNNSVGYTTYKYTVNPIFDILEAICISWFSLEYLTRFICSPRKLVFLRGFLNLIDLISIIPYFICHIFIDEKLHQLNNVRRLLIILRILRIIRVLKLARHSTGLRSLGLTLKKSRKELALLFLFLSIVVVIYSSLVFFFEKDVPDTQFNSIPNAFWWALITMTTVGYGDMVPTTLAGKIIGSLCCLSGILVIALPIPVIVNNFTEHYEEQSRMEKLIIFKKNKKSFFKMNSKDNLETIVPLVDNDQK</sequence>
<dbReference type="Gene3D" id="1.10.287.70">
    <property type="match status" value="1"/>
</dbReference>
<dbReference type="InterPro" id="IPR011333">
    <property type="entry name" value="SKP1/BTB/POZ_sf"/>
</dbReference>
<evidence type="ECO:0000256" key="10">
    <source>
        <dbReference type="ARBA" id="ARBA00023136"/>
    </source>
</evidence>
<keyword evidence="10 12" id="KW-0472">Membrane</keyword>
<protein>
    <recommendedName>
        <fullName evidence="13">BTB domain-containing protein</fullName>
    </recommendedName>
</protein>
<dbReference type="InterPro" id="IPR003968">
    <property type="entry name" value="K_chnl_volt-dep_Kv"/>
</dbReference>
<dbReference type="InterPro" id="IPR027359">
    <property type="entry name" value="Volt_channel_dom_sf"/>
</dbReference>
<dbReference type="GO" id="GO:0008076">
    <property type="term" value="C:voltage-gated potassium channel complex"/>
    <property type="evidence" value="ECO:0007669"/>
    <property type="project" value="InterPro"/>
</dbReference>
<dbReference type="PRINTS" id="PR01494">
    <property type="entry name" value="KV9CHANNEL"/>
</dbReference>
<keyword evidence="3" id="KW-0633">Potassium transport</keyword>
<dbReference type="InterPro" id="IPR028325">
    <property type="entry name" value="VG_K_chnl"/>
</dbReference>
<dbReference type="AlphaFoldDB" id="A0A813VG52"/>
<dbReference type="FunFam" id="1.10.287.70:FF:000002">
    <property type="entry name" value="Potassium voltage-gated channel subfamily a member"/>
    <property type="match status" value="1"/>
</dbReference>
<feature type="transmembrane region" description="Helical" evidence="12">
    <location>
        <begin position="354"/>
        <end position="371"/>
    </location>
</feature>
<dbReference type="SUPFAM" id="SSF54695">
    <property type="entry name" value="POZ domain"/>
    <property type="match status" value="1"/>
</dbReference>
<dbReference type="EMBL" id="CAJNOC010001168">
    <property type="protein sequence ID" value="CAF0841248.1"/>
    <property type="molecule type" value="Genomic_DNA"/>
</dbReference>
<dbReference type="SUPFAM" id="SSF81324">
    <property type="entry name" value="Voltage-gated potassium channels"/>
    <property type="match status" value="1"/>
</dbReference>
<evidence type="ECO:0000256" key="1">
    <source>
        <dbReference type="ARBA" id="ARBA00004141"/>
    </source>
</evidence>
<keyword evidence="9" id="KW-0406">Ion transport</keyword>
<comment type="caution">
    <text evidence="14">The sequence shown here is derived from an EMBL/GenBank/DDBJ whole genome shotgun (WGS) entry which is preliminary data.</text>
</comment>
<evidence type="ECO:0000256" key="3">
    <source>
        <dbReference type="ARBA" id="ARBA00022538"/>
    </source>
</evidence>
<organism evidence="14 15">
    <name type="scientific">Brachionus calyciflorus</name>
    <dbReference type="NCBI Taxonomy" id="104777"/>
    <lineage>
        <taxon>Eukaryota</taxon>
        <taxon>Metazoa</taxon>
        <taxon>Spiralia</taxon>
        <taxon>Gnathifera</taxon>
        <taxon>Rotifera</taxon>
        <taxon>Eurotatoria</taxon>
        <taxon>Monogononta</taxon>
        <taxon>Pseudotrocha</taxon>
        <taxon>Ploima</taxon>
        <taxon>Brachionidae</taxon>
        <taxon>Brachionus</taxon>
    </lineage>
</organism>
<comment type="subcellular location">
    <subcellularLocation>
        <location evidence="1">Membrane</location>
        <topology evidence="1">Multi-pass membrane protein</topology>
    </subcellularLocation>
</comment>
<dbReference type="GO" id="GO:0001508">
    <property type="term" value="P:action potential"/>
    <property type="evidence" value="ECO:0007669"/>
    <property type="project" value="TreeGrafter"/>
</dbReference>
<keyword evidence="8 12" id="KW-1133">Transmembrane helix</keyword>
<keyword evidence="2" id="KW-0813">Transport</keyword>
<evidence type="ECO:0000256" key="2">
    <source>
        <dbReference type="ARBA" id="ARBA00022448"/>
    </source>
</evidence>
<dbReference type="PANTHER" id="PTHR11537:SF254">
    <property type="entry name" value="POTASSIUM VOLTAGE-GATED CHANNEL PROTEIN SHAB"/>
    <property type="match status" value="1"/>
</dbReference>
<dbReference type="Gene3D" id="3.30.710.10">
    <property type="entry name" value="Potassium Channel Kv1.1, Chain A"/>
    <property type="match status" value="1"/>
</dbReference>
<dbReference type="GO" id="GO:0051260">
    <property type="term" value="P:protein homooligomerization"/>
    <property type="evidence" value="ECO:0007669"/>
    <property type="project" value="InterPro"/>
</dbReference>
<dbReference type="Pfam" id="PF02214">
    <property type="entry name" value="BTB_2"/>
    <property type="match status" value="1"/>
</dbReference>
<name>A0A813VG52_9BILA</name>
<keyword evidence="5" id="KW-0631">Potassium channel</keyword>
<dbReference type="PRINTS" id="PR00169">
    <property type="entry name" value="KCHANNEL"/>
</dbReference>
<dbReference type="SMART" id="SM00225">
    <property type="entry name" value="BTB"/>
    <property type="match status" value="1"/>
</dbReference>
<feature type="transmembrane region" description="Helical" evidence="12">
    <location>
        <begin position="383"/>
        <end position="403"/>
    </location>
</feature>
<proteinExistence type="predicted"/>